<feature type="signal peptide" evidence="1">
    <location>
        <begin position="1"/>
        <end position="20"/>
    </location>
</feature>
<reference evidence="2 3" key="1">
    <citation type="submission" date="2020-07" db="EMBL/GenBank/DDBJ databases">
        <title>Pseudogemmobacter sp. nov., isolated from poultry manure in Taiwan.</title>
        <authorList>
            <person name="Lin S.-Y."/>
            <person name="Tang Y.-S."/>
            <person name="Young C.-C."/>
        </authorList>
    </citation>
    <scope>NUCLEOTIDE SEQUENCE [LARGE SCALE GENOMIC DNA]</scope>
    <source>
        <strain evidence="2 3">CC-YST710</strain>
    </source>
</reference>
<name>A0ABS8CR83_9RHOB</name>
<dbReference type="EMBL" id="JACDXX010000022">
    <property type="protein sequence ID" value="MCB5411878.1"/>
    <property type="molecule type" value="Genomic_DNA"/>
</dbReference>
<evidence type="ECO:0008006" key="4">
    <source>
        <dbReference type="Google" id="ProtNLM"/>
    </source>
</evidence>
<accession>A0ABS8CR83</accession>
<evidence type="ECO:0000313" key="3">
    <source>
        <dbReference type="Proteomes" id="UP001198571"/>
    </source>
</evidence>
<keyword evidence="3" id="KW-1185">Reference proteome</keyword>
<comment type="caution">
    <text evidence="2">The sequence shown here is derived from an EMBL/GenBank/DDBJ whole genome shotgun (WGS) entry which is preliminary data.</text>
</comment>
<feature type="chain" id="PRO_5046779651" description="Lipoprotein" evidence="1">
    <location>
        <begin position="21"/>
        <end position="120"/>
    </location>
</feature>
<dbReference type="Proteomes" id="UP001198571">
    <property type="component" value="Unassembled WGS sequence"/>
</dbReference>
<dbReference type="PROSITE" id="PS51257">
    <property type="entry name" value="PROKAR_LIPOPROTEIN"/>
    <property type="match status" value="1"/>
</dbReference>
<dbReference type="RefSeq" id="WP_226937311.1">
    <property type="nucleotide sequence ID" value="NZ_JACDXX010000022.1"/>
</dbReference>
<protein>
    <recommendedName>
        <fullName evidence="4">Lipoprotein</fullName>
    </recommendedName>
</protein>
<keyword evidence="1" id="KW-0732">Signal</keyword>
<organism evidence="2 3">
    <name type="scientific">Pseudogemmobacter faecipullorum</name>
    <dbReference type="NCBI Taxonomy" id="2755041"/>
    <lineage>
        <taxon>Bacteria</taxon>
        <taxon>Pseudomonadati</taxon>
        <taxon>Pseudomonadota</taxon>
        <taxon>Alphaproteobacteria</taxon>
        <taxon>Rhodobacterales</taxon>
        <taxon>Paracoccaceae</taxon>
        <taxon>Pseudogemmobacter</taxon>
    </lineage>
</organism>
<gene>
    <name evidence="2" type="ORF">H0485_17955</name>
</gene>
<proteinExistence type="predicted"/>
<sequence length="120" mass="13069">MKKLALIPLLLIAACSQPTGMTGKMSDGAPVVIQRVVHPGFLEDFTLISPEGWSCKTTLDWNKHLNTPYTTTARLPLACDNGQTGYALITVPHLRRGYVQAGQSSITFTLKNGRSGIVHY</sequence>
<evidence type="ECO:0000256" key="1">
    <source>
        <dbReference type="SAM" id="SignalP"/>
    </source>
</evidence>
<evidence type="ECO:0000313" key="2">
    <source>
        <dbReference type="EMBL" id="MCB5411878.1"/>
    </source>
</evidence>